<dbReference type="GO" id="GO:0016491">
    <property type="term" value="F:oxidoreductase activity"/>
    <property type="evidence" value="ECO:0007669"/>
    <property type="project" value="UniProtKB-KW"/>
</dbReference>
<sequence length="216" mass="23744">MLLDDCVEKRHSTRSFLKKPIPRSVLERALTLAKNAPSSSNIQPWRLIIVEGAARDRLAASLCTAATQGGPFVPPIPAAFQHYRSNYGKGLYGDVLGISRNDHVRLQAAQLRNYNFFDAPTEIIVAMHKDLAIADALSVGMYLQTLLLGLAQEGIASCCQVAVAGYPEILRRELDVPDHLEIICGVAVGYEDADSEINSYRAQKEEFTAVTRFISI</sequence>
<evidence type="ECO:0000256" key="2">
    <source>
        <dbReference type="ARBA" id="ARBA00007118"/>
    </source>
</evidence>
<dbReference type="EMBL" id="ABDF02000079">
    <property type="protein sequence ID" value="EHK20488.1"/>
    <property type="molecule type" value="Genomic_DNA"/>
</dbReference>
<gene>
    <name evidence="7" type="ORF">TRIVIDRAFT_154455</name>
</gene>
<dbReference type="InParanoid" id="G9MY66"/>
<protein>
    <recommendedName>
        <fullName evidence="6">Nitroreductase domain-containing protein</fullName>
    </recommendedName>
</protein>
<comment type="cofactor">
    <cofactor evidence="1">
        <name>FMN</name>
        <dbReference type="ChEBI" id="CHEBI:58210"/>
    </cofactor>
</comment>
<keyword evidence="4" id="KW-0288">FMN</keyword>
<feature type="domain" description="Nitroreductase" evidence="6">
    <location>
        <begin position="8"/>
        <end position="190"/>
    </location>
</feature>
<evidence type="ECO:0000259" key="6">
    <source>
        <dbReference type="Pfam" id="PF00881"/>
    </source>
</evidence>
<dbReference type="PANTHER" id="PTHR43673">
    <property type="entry name" value="NAD(P)H NITROREDUCTASE YDGI-RELATED"/>
    <property type="match status" value="1"/>
</dbReference>
<dbReference type="eggNOG" id="ENOG502SGC3">
    <property type="taxonomic scope" value="Eukaryota"/>
</dbReference>
<proteinExistence type="inferred from homology"/>
<comment type="caution">
    <text evidence="7">The sequence shown here is derived from an EMBL/GenBank/DDBJ whole genome shotgun (WGS) entry which is preliminary data.</text>
</comment>
<reference evidence="7 8" key="1">
    <citation type="journal article" date="2011" name="Genome Biol.">
        <title>Comparative genome sequence analysis underscores mycoparasitism as the ancestral life style of Trichoderma.</title>
        <authorList>
            <person name="Kubicek C.P."/>
            <person name="Herrera-Estrella A."/>
            <person name="Seidl-Seiboth V."/>
            <person name="Martinez D.A."/>
            <person name="Druzhinina I.S."/>
            <person name="Thon M."/>
            <person name="Zeilinger S."/>
            <person name="Casas-Flores S."/>
            <person name="Horwitz B.A."/>
            <person name="Mukherjee P.K."/>
            <person name="Mukherjee M."/>
            <person name="Kredics L."/>
            <person name="Alcaraz L.D."/>
            <person name="Aerts A."/>
            <person name="Antal Z."/>
            <person name="Atanasova L."/>
            <person name="Cervantes-Badillo M.G."/>
            <person name="Challacombe J."/>
            <person name="Chertkov O."/>
            <person name="McCluskey K."/>
            <person name="Coulpier F."/>
            <person name="Deshpande N."/>
            <person name="von Doehren H."/>
            <person name="Ebbole D.J."/>
            <person name="Esquivel-Naranjo E.U."/>
            <person name="Fekete E."/>
            <person name="Flipphi M."/>
            <person name="Glaser F."/>
            <person name="Gomez-Rodriguez E.Y."/>
            <person name="Gruber S."/>
            <person name="Han C."/>
            <person name="Henrissat B."/>
            <person name="Hermosa R."/>
            <person name="Hernandez-Onate M."/>
            <person name="Karaffa L."/>
            <person name="Kosti I."/>
            <person name="Le Crom S."/>
            <person name="Lindquist E."/>
            <person name="Lucas S."/>
            <person name="Luebeck M."/>
            <person name="Luebeck P.S."/>
            <person name="Margeot A."/>
            <person name="Metz B."/>
            <person name="Misra M."/>
            <person name="Nevalainen H."/>
            <person name="Omann M."/>
            <person name="Packer N."/>
            <person name="Perrone G."/>
            <person name="Uresti-Rivera E.E."/>
            <person name="Salamov A."/>
            <person name="Schmoll M."/>
            <person name="Seiboth B."/>
            <person name="Shapiro H."/>
            <person name="Sukno S."/>
            <person name="Tamayo-Ramos J.A."/>
            <person name="Tisch D."/>
            <person name="Wiest A."/>
            <person name="Wilkinson H.H."/>
            <person name="Zhang M."/>
            <person name="Coutinho P.M."/>
            <person name="Kenerley C.M."/>
            <person name="Monte E."/>
            <person name="Baker S.E."/>
            <person name="Grigoriev I.V."/>
        </authorList>
    </citation>
    <scope>NUCLEOTIDE SEQUENCE [LARGE SCALE GENOMIC DNA]</scope>
    <source>
        <strain evidence="8">Gv29-8 / FGSC 10586</strain>
    </source>
</reference>
<dbReference type="Gene3D" id="3.40.109.10">
    <property type="entry name" value="NADH Oxidase"/>
    <property type="match status" value="1"/>
</dbReference>
<keyword evidence="8" id="KW-1185">Reference proteome</keyword>
<keyword evidence="3" id="KW-0285">Flavoprotein</keyword>
<evidence type="ECO:0000256" key="3">
    <source>
        <dbReference type="ARBA" id="ARBA00022630"/>
    </source>
</evidence>
<dbReference type="OMA" id="FCYIDRD"/>
<evidence type="ECO:0000313" key="7">
    <source>
        <dbReference type="EMBL" id="EHK20488.1"/>
    </source>
</evidence>
<dbReference type="InterPro" id="IPR029479">
    <property type="entry name" value="Nitroreductase"/>
</dbReference>
<dbReference type="VEuPathDB" id="FungiDB:TRIVIDRAFT_154455"/>
<dbReference type="OrthoDB" id="41362at2759"/>
<evidence type="ECO:0000313" key="8">
    <source>
        <dbReference type="Proteomes" id="UP000007115"/>
    </source>
</evidence>
<dbReference type="HOGENOM" id="CLU_070764_9_1_1"/>
<comment type="similarity">
    <text evidence="2">Belongs to the nitroreductase family.</text>
</comment>
<dbReference type="Proteomes" id="UP000007115">
    <property type="component" value="Unassembled WGS sequence"/>
</dbReference>
<dbReference type="SUPFAM" id="SSF55469">
    <property type="entry name" value="FMN-dependent nitroreductase-like"/>
    <property type="match status" value="1"/>
</dbReference>
<name>G9MY66_HYPVG</name>
<organism evidence="7 8">
    <name type="scientific">Hypocrea virens (strain Gv29-8 / FGSC 10586)</name>
    <name type="common">Gliocladium virens</name>
    <name type="synonym">Trichoderma virens</name>
    <dbReference type="NCBI Taxonomy" id="413071"/>
    <lineage>
        <taxon>Eukaryota</taxon>
        <taxon>Fungi</taxon>
        <taxon>Dikarya</taxon>
        <taxon>Ascomycota</taxon>
        <taxon>Pezizomycotina</taxon>
        <taxon>Sordariomycetes</taxon>
        <taxon>Hypocreomycetidae</taxon>
        <taxon>Hypocreales</taxon>
        <taxon>Hypocreaceae</taxon>
        <taxon>Trichoderma</taxon>
    </lineage>
</organism>
<evidence type="ECO:0000256" key="1">
    <source>
        <dbReference type="ARBA" id="ARBA00001917"/>
    </source>
</evidence>
<dbReference type="InterPro" id="IPR000415">
    <property type="entry name" value="Nitroreductase-like"/>
</dbReference>
<dbReference type="PANTHER" id="PTHR43673:SF2">
    <property type="entry name" value="NITROREDUCTASE"/>
    <property type="match status" value="1"/>
</dbReference>
<dbReference type="Pfam" id="PF00881">
    <property type="entry name" value="Nitroreductase"/>
    <property type="match status" value="1"/>
</dbReference>
<dbReference type="CDD" id="cd02136">
    <property type="entry name" value="PnbA_NfnB-like"/>
    <property type="match status" value="1"/>
</dbReference>
<evidence type="ECO:0000256" key="5">
    <source>
        <dbReference type="ARBA" id="ARBA00023002"/>
    </source>
</evidence>
<evidence type="ECO:0000256" key="4">
    <source>
        <dbReference type="ARBA" id="ARBA00022643"/>
    </source>
</evidence>
<accession>G9MY66</accession>
<dbReference type="AlphaFoldDB" id="G9MY66"/>
<dbReference type="GeneID" id="25788277"/>
<keyword evidence="5" id="KW-0560">Oxidoreductase</keyword>
<dbReference type="RefSeq" id="XP_013954685.1">
    <property type="nucleotide sequence ID" value="XM_014099210.1"/>
</dbReference>
<dbReference type="STRING" id="413071.G9MY66"/>